<protein>
    <submittedName>
        <fullName evidence="1">Uncharacterized protein</fullName>
    </submittedName>
</protein>
<organism evidence="1 2">
    <name type="scientific">Glossina morsitans morsitans</name>
    <name type="common">Savannah tsetse fly</name>
    <dbReference type="NCBI Taxonomy" id="37546"/>
    <lineage>
        <taxon>Eukaryota</taxon>
        <taxon>Metazoa</taxon>
        <taxon>Ecdysozoa</taxon>
        <taxon>Arthropoda</taxon>
        <taxon>Hexapoda</taxon>
        <taxon>Insecta</taxon>
        <taxon>Pterygota</taxon>
        <taxon>Neoptera</taxon>
        <taxon>Endopterygota</taxon>
        <taxon>Diptera</taxon>
        <taxon>Brachycera</taxon>
        <taxon>Muscomorpha</taxon>
        <taxon>Hippoboscoidea</taxon>
        <taxon>Glossinidae</taxon>
        <taxon>Glossina</taxon>
    </lineage>
</organism>
<dbReference type="VEuPathDB" id="VectorBase:GMOY001080"/>
<dbReference type="Proteomes" id="UP000092444">
    <property type="component" value="Unassembled WGS sequence"/>
</dbReference>
<proteinExistence type="predicted"/>
<reference evidence="1" key="1">
    <citation type="submission" date="2020-05" db="UniProtKB">
        <authorList>
            <consortium name="EnsemblMetazoa"/>
        </authorList>
    </citation>
    <scope>IDENTIFICATION</scope>
    <source>
        <strain evidence="1">Yale</strain>
    </source>
</reference>
<dbReference type="EnsemblMetazoa" id="GMOY001080-RA">
    <property type="protein sequence ID" value="GMOY001080-PA"/>
    <property type="gene ID" value="GMOY001080"/>
</dbReference>
<sequence length="59" mass="6561">MKAQFFRFMHLPLAKRSSSIATSSAVKSPLCNTTIWGFSSSRSGLYSFESDFDAKSSNF</sequence>
<name>A0A1B0FC01_GLOMM</name>
<dbReference type="EMBL" id="CCAG010000101">
    <property type="status" value="NOT_ANNOTATED_CDS"/>
    <property type="molecule type" value="Genomic_DNA"/>
</dbReference>
<dbReference type="AlphaFoldDB" id="A0A1B0FC01"/>
<accession>A0A1B0FC01</accession>
<keyword evidence="2" id="KW-1185">Reference proteome</keyword>
<evidence type="ECO:0000313" key="2">
    <source>
        <dbReference type="Proteomes" id="UP000092444"/>
    </source>
</evidence>
<evidence type="ECO:0000313" key="1">
    <source>
        <dbReference type="EnsemblMetazoa" id="GMOY001080-PA"/>
    </source>
</evidence>